<evidence type="ECO:0000256" key="4">
    <source>
        <dbReference type="ARBA" id="ARBA00007637"/>
    </source>
</evidence>
<dbReference type="Gene3D" id="3.40.50.720">
    <property type="entry name" value="NAD(P)-binding Rossmann-like Domain"/>
    <property type="match status" value="1"/>
</dbReference>
<dbReference type="PANTHER" id="PTHR43725:SF53">
    <property type="entry name" value="UDP-ARABINOSE 4-EPIMERASE 1"/>
    <property type="match status" value="1"/>
</dbReference>
<comment type="cofactor">
    <cofactor evidence="2 10">
        <name>NAD(+)</name>
        <dbReference type="ChEBI" id="CHEBI:57540"/>
    </cofactor>
</comment>
<evidence type="ECO:0000256" key="1">
    <source>
        <dbReference type="ARBA" id="ARBA00000083"/>
    </source>
</evidence>
<evidence type="ECO:0000256" key="9">
    <source>
        <dbReference type="ARBA" id="ARBA00023277"/>
    </source>
</evidence>
<dbReference type="GO" id="GO:0003978">
    <property type="term" value="F:UDP-glucose 4-epimerase activity"/>
    <property type="evidence" value="ECO:0007669"/>
    <property type="project" value="UniProtKB-EC"/>
</dbReference>
<dbReference type="InterPro" id="IPR036291">
    <property type="entry name" value="NAD(P)-bd_dom_sf"/>
</dbReference>
<keyword evidence="8 10" id="KW-0413">Isomerase</keyword>
<keyword evidence="9 10" id="KW-0119">Carbohydrate metabolism</keyword>
<keyword evidence="7 10" id="KW-0520">NAD</keyword>
<gene>
    <name evidence="12" type="primary">galE</name>
    <name evidence="12" type="ORF">E0F26_05815</name>
</gene>
<comment type="catalytic activity">
    <reaction evidence="1 10">
        <text>UDP-alpha-D-glucose = UDP-alpha-D-galactose</text>
        <dbReference type="Rhea" id="RHEA:22168"/>
        <dbReference type="ChEBI" id="CHEBI:58885"/>
        <dbReference type="ChEBI" id="CHEBI:66914"/>
        <dbReference type="EC" id="5.1.3.2"/>
    </reaction>
</comment>
<evidence type="ECO:0000256" key="8">
    <source>
        <dbReference type="ARBA" id="ARBA00023235"/>
    </source>
</evidence>
<evidence type="ECO:0000256" key="7">
    <source>
        <dbReference type="ARBA" id="ARBA00023027"/>
    </source>
</evidence>
<dbReference type="InterPro" id="IPR005886">
    <property type="entry name" value="UDP_G4E"/>
</dbReference>
<dbReference type="InterPro" id="IPR001509">
    <property type="entry name" value="Epimerase_deHydtase"/>
</dbReference>
<dbReference type="NCBIfam" id="TIGR01179">
    <property type="entry name" value="galE"/>
    <property type="match status" value="1"/>
</dbReference>
<evidence type="ECO:0000259" key="11">
    <source>
        <dbReference type="Pfam" id="PF01370"/>
    </source>
</evidence>
<comment type="subunit">
    <text evidence="10">Homodimer.</text>
</comment>
<evidence type="ECO:0000256" key="3">
    <source>
        <dbReference type="ARBA" id="ARBA00004947"/>
    </source>
</evidence>
<evidence type="ECO:0000256" key="5">
    <source>
        <dbReference type="ARBA" id="ARBA00013189"/>
    </source>
</evidence>
<protein>
    <recommendedName>
        <fullName evidence="6 10">UDP-glucose 4-epimerase</fullName>
        <ecNumber evidence="5 10">5.1.3.2</ecNumber>
    </recommendedName>
</protein>
<accession>A0ABY6Q6H5</accession>
<name>A0ABY6Q6H5_9GAMM</name>
<proteinExistence type="inferred from homology"/>
<feature type="domain" description="NAD-dependent epimerase/dehydratase" evidence="11">
    <location>
        <begin position="4"/>
        <end position="251"/>
    </location>
</feature>
<evidence type="ECO:0000256" key="10">
    <source>
        <dbReference type="RuleBase" id="RU366046"/>
    </source>
</evidence>
<dbReference type="Gene3D" id="3.90.25.10">
    <property type="entry name" value="UDP-galactose 4-epimerase, domain 1"/>
    <property type="match status" value="1"/>
</dbReference>
<reference evidence="12 13" key="1">
    <citation type="submission" date="2019-02" db="EMBL/GenBank/DDBJ databases">
        <title>Halieaceae_genomes.</title>
        <authorList>
            <person name="Li S.-H."/>
        </authorList>
    </citation>
    <scope>NUCLEOTIDE SEQUENCE [LARGE SCALE GENOMIC DNA]</scope>
    <source>
        <strain evidence="12 13">JH123</strain>
    </source>
</reference>
<dbReference type="Proteomes" id="UP001317963">
    <property type="component" value="Chromosome"/>
</dbReference>
<dbReference type="CDD" id="cd05247">
    <property type="entry name" value="UDP_G4E_1_SDR_e"/>
    <property type="match status" value="1"/>
</dbReference>
<dbReference type="PANTHER" id="PTHR43725">
    <property type="entry name" value="UDP-GLUCOSE 4-EPIMERASE"/>
    <property type="match status" value="1"/>
</dbReference>
<evidence type="ECO:0000313" key="13">
    <source>
        <dbReference type="Proteomes" id="UP001317963"/>
    </source>
</evidence>
<dbReference type="Pfam" id="PF01370">
    <property type="entry name" value="Epimerase"/>
    <property type="match status" value="1"/>
</dbReference>
<keyword evidence="13" id="KW-1185">Reference proteome</keyword>
<evidence type="ECO:0000256" key="2">
    <source>
        <dbReference type="ARBA" id="ARBA00001911"/>
    </source>
</evidence>
<dbReference type="SUPFAM" id="SSF51735">
    <property type="entry name" value="NAD(P)-binding Rossmann-fold domains"/>
    <property type="match status" value="1"/>
</dbReference>
<comment type="similarity">
    <text evidence="4 10">Belongs to the NAD(P)-dependent epimerase/dehydratase family.</text>
</comment>
<sequence>MKLLVTGGAGYVGSHTVRALLAAGHDVTILDNLSTGHRWALQGCELIPVDLRDTHNLSRRLKKRGFEGVLHFAAKSLVGESKNHPAIYYQNNVGGTTNLVRAMQAADIPRLVFSSTAAIFGNPVSDLIDEDHPKAPINVYGQTKLVVEQMLQAVCESSEFSATCLRYFNAAGANNDAKLGEWHEPETHLIPNALRAAAGTGNPLTLFGDDYPTNDGTCVRDYIHVDDLASAHVAAIEKMNSSSGFNAFNLGNGNGYSVKEVITACEKAVGAEIPYTIGSRREGDPATLVASSAKARSELGWTPEHDSIDEIARSAWNWECHRRDNLT</sequence>
<dbReference type="EMBL" id="CP036501">
    <property type="protein sequence ID" value="UZP74291.1"/>
    <property type="molecule type" value="Genomic_DNA"/>
</dbReference>
<dbReference type="EC" id="5.1.3.2" evidence="5 10"/>
<evidence type="ECO:0000256" key="6">
    <source>
        <dbReference type="ARBA" id="ARBA00018569"/>
    </source>
</evidence>
<organism evidence="12 13">
    <name type="scientific">Candidatus Paraluminiphilus aquimaris</name>
    <dbReference type="NCBI Taxonomy" id="2518994"/>
    <lineage>
        <taxon>Bacteria</taxon>
        <taxon>Pseudomonadati</taxon>
        <taxon>Pseudomonadota</taxon>
        <taxon>Gammaproteobacteria</taxon>
        <taxon>Cellvibrionales</taxon>
        <taxon>Halieaceae</taxon>
        <taxon>Candidatus Paraluminiphilus</taxon>
    </lineage>
</organism>
<comment type="pathway">
    <text evidence="3 10">Carbohydrate metabolism; galactose metabolism.</text>
</comment>
<dbReference type="RefSeq" id="WP_279243104.1">
    <property type="nucleotide sequence ID" value="NZ_CP036501.1"/>
</dbReference>
<evidence type="ECO:0000313" key="12">
    <source>
        <dbReference type="EMBL" id="UZP74291.1"/>
    </source>
</evidence>